<dbReference type="InterPro" id="IPR027417">
    <property type="entry name" value="P-loop_NTPase"/>
</dbReference>
<dbReference type="EMBL" id="FQVU01000004">
    <property type="protein sequence ID" value="SHH07326.1"/>
    <property type="molecule type" value="Genomic_DNA"/>
</dbReference>
<dbReference type="RefSeq" id="WP_084181252.1">
    <property type="nucleotide sequence ID" value="NZ_FQVU01000004.1"/>
</dbReference>
<dbReference type="InterPro" id="IPR003439">
    <property type="entry name" value="ABC_transporter-like_ATP-bd"/>
</dbReference>
<dbReference type="Pfam" id="PF12399">
    <property type="entry name" value="BCA_ABC_TP_C"/>
    <property type="match status" value="1"/>
</dbReference>
<name>A0A1M5Q087_9ACTN</name>
<dbReference type="Proteomes" id="UP000186132">
    <property type="component" value="Unassembled WGS sequence"/>
</dbReference>
<sequence>MSTPTDDARPLVVESSDIPERAAPVLETTGLSVHYGGVAANRDVSISVRPGEVVGLIGPNGAGKTSFVDAVTGFASYSGSVRLAGEVIDGLPSYARRRAGLARTWQAGELFDQLTVAENLELVVEPGGIGAVLRDVLGRRSSRRRVTEQVRDVLEMTELTDVADRVPSELSLGLQKLVGVARAVASDAKVLLLDEPAAGLSSSESQEFGRSLQKFVDRGIGILMIDHDMDLIMNYTHRLFVLNFGSIIAEGDPAQIRDDPAVISAYLGATESEEQRHHG</sequence>
<dbReference type="GO" id="GO:0005886">
    <property type="term" value="C:plasma membrane"/>
    <property type="evidence" value="ECO:0007669"/>
    <property type="project" value="TreeGrafter"/>
</dbReference>
<dbReference type="GO" id="GO:0016887">
    <property type="term" value="F:ATP hydrolysis activity"/>
    <property type="evidence" value="ECO:0007669"/>
    <property type="project" value="InterPro"/>
</dbReference>
<keyword evidence="3 5" id="KW-0067">ATP-binding</keyword>
<dbReference type="PANTHER" id="PTHR45772:SF7">
    <property type="entry name" value="AMINO ACID ABC TRANSPORTER ATP-BINDING PROTEIN"/>
    <property type="match status" value="1"/>
</dbReference>
<feature type="domain" description="ABC transporter" evidence="4">
    <location>
        <begin position="26"/>
        <end position="269"/>
    </location>
</feature>
<evidence type="ECO:0000259" key="4">
    <source>
        <dbReference type="PROSITE" id="PS50893"/>
    </source>
</evidence>
<dbReference type="InterPro" id="IPR003593">
    <property type="entry name" value="AAA+_ATPase"/>
</dbReference>
<gene>
    <name evidence="5" type="ORF">SAMN05443575_3250</name>
</gene>
<dbReference type="SMART" id="SM00382">
    <property type="entry name" value="AAA"/>
    <property type="match status" value="1"/>
</dbReference>
<dbReference type="PROSITE" id="PS50893">
    <property type="entry name" value="ABC_TRANSPORTER_2"/>
    <property type="match status" value="1"/>
</dbReference>
<dbReference type="PANTHER" id="PTHR45772">
    <property type="entry name" value="CONSERVED COMPONENT OF ABC TRANSPORTER FOR NATURAL AMINO ACIDS-RELATED"/>
    <property type="match status" value="1"/>
</dbReference>
<dbReference type="OrthoDB" id="4350300at2"/>
<evidence type="ECO:0000256" key="3">
    <source>
        <dbReference type="ARBA" id="ARBA00022840"/>
    </source>
</evidence>
<dbReference type="AlphaFoldDB" id="A0A1M5Q087"/>
<dbReference type="GO" id="GO:0015188">
    <property type="term" value="F:L-isoleucine transmembrane transporter activity"/>
    <property type="evidence" value="ECO:0007669"/>
    <property type="project" value="TreeGrafter"/>
</dbReference>
<dbReference type="GO" id="GO:0005304">
    <property type="term" value="F:L-valine transmembrane transporter activity"/>
    <property type="evidence" value="ECO:0007669"/>
    <property type="project" value="TreeGrafter"/>
</dbReference>
<reference evidence="5 6" key="1">
    <citation type="submission" date="2016-11" db="EMBL/GenBank/DDBJ databases">
        <authorList>
            <person name="Jaros S."/>
            <person name="Januszkiewicz K."/>
            <person name="Wedrychowicz H."/>
        </authorList>
    </citation>
    <scope>NUCLEOTIDE SEQUENCE [LARGE SCALE GENOMIC DNA]</scope>
    <source>
        <strain evidence="5 6">DSM 45627</strain>
    </source>
</reference>
<proteinExistence type="predicted"/>
<evidence type="ECO:0000256" key="1">
    <source>
        <dbReference type="ARBA" id="ARBA00022448"/>
    </source>
</evidence>
<dbReference type="InterPro" id="IPR032823">
    <property type="entry name" value="BCA_ABC_TP_C"/>
</dbReference>
<dbReference type="GO" id="GO:0015808">
    <property type="term" value="P:L-alanine transport"/>
    <property type="evidence" value="ECO:0007669"/>
    <property type="project" value="TreeGrafter"/>
</dbReference>
<dbReference type="GO" id="GO:0042941">
    <property type="term" value="P:D-alanine transmembrane transport"/>
    <property type="evidence" value="ECO:0007669"/>
    <property type="project" value="TreeGrafter"/>
</dbReference>
<dbReference type="Gene3D" id="3.40.50.300">
    <property type="entry name" value="P-loop containing nucleotide triphosphate hydrolases"/>
    <property type="match status" value="1"/>
</dbReference>
<keyword evidence="6" id="KW-1185">Reference proteome</keyword>
<accession>A0A1M5Q087</accession>
<dbReference type="CDD" id="cd03219">
    <property type="entry name" value="ABC_Mj1267_LivG_branched"/>
    <property type="match status" value="1"/>
</dbReference>
<dbReference type="GO" id="GO:1903805">
    <property type="term" value="P:L-valine import across plasma membrane"/>
    <property type="evidence" value="ECO:0007669"/>
    <property type="project" value="TreeGrafter"/>
</dbReference>
<dbReference type="GO" id="GO:0005524">
    <property type="term" value="F:ATP binding"/>
    <property type="evidence" value="ECO:0007669"/>
    <property type="project" value="UniProtKB-KW"/>
</dbReference>
<dbReference type="STRING" id="1206085.SAMN05443575_3250"/>
<evidence type="ECO:0000256" key="2">
    <source>
        <dbReference type="ARBA" id="ARBA00022741"/>
    </source>
</evidence>
<dbReference type="GO" id="GO:1903806">
    <property type="term" value="P:L-isoleucine import across plasma membrane"/>
    <property type="evidence" value="ECO:0007669"/>
    <property type="project" value="TreeGrafter"/>
</dbReference>
<dbReference type="InterPro" id="IPR051120">
    <property type="entry name" value="ABC_AA/LPS_Transport"/>
</dbReference>
<dbReference type="SUPFAM" id="SSF52540">
    <property type="entry name" value="P-loop containing nucleoside triphosphate hydrolases"/>
    <property type="match status" value="1"/>
</dbReference>
<protein>
    <submittedName>
        <fullName evidence="5">Amino acid/amide ABC transporter ATP-binding protein 1, HAAT family</fullName>
    </submittedName>
</protein>
<keyword evidence="2" id="KW-0547">Nucleotide-binding</keyword>
<evidence type="ECO:0000313" key="6">
    <source>
        <dbReference type="Proteomes" id="UP000186132"/>
    </source>
</evidence>
<dbReference type="GO" id="GO:0015192">
    <property type="term" value="F:L-phenylalanine transmembrane transporter activity"/>
    <property type="evidence" value="ECO:0007669"/>
    <property type="project" value="TreeGrafter"/>
</dbReference>
<keyword evidence="1" id="KW-0813">Transport</keyword>
<organism evidence="5 6">
    <name type="scientific">Jatrophihabitans endophyticus</name>
    <dbReference type="NCBI Taxonomy" id="1206085"/>
    <lineage>
        <taxon>Bacteria</taxon>
        <taxon>Bacillati</taxon>
        <taxon>Actinomycetota</taxon>
        <taxon>Actinomycetes</taxon>
        <taxon>Jatrophihabitantales</taxon>
        <taxon>Jatrophihabitantaceae</taxon>
        <taxon>Jatrophihabitans</taxon>
    </lineage>
</organism>
<evidence type="ECO:0000313" key="5">
    <source>
        <dbReference type="EMBL" id="SHH07326.1"/>
    </source>
</evidence>
<dbReference type="Pfam" id="PF00005">
    <property type="entry name" value="ABC_tran"/>
    <property type="match status" value="1"/>
</dbReference>